<dbReference type="Pfam" id="PF00533">
    <property type="entry name" value="BRCT"/>
    <property type="match status" value="2"/>
</dbReference>
<feature type="compositionally biased region" description="Basic residues" evidence="2">
    <location>
        <begin position="1"/>
        <end position="16"/>
    </location>
</feature>
<dbReference type="STRING" id="106004.A0A1Y2CYR6"/>
<evidence type="ECO:0000313" key="4">
    <source>
        <dbReference type="EMBL" id="ORY52182.1"/>
    </source>
</evidence>
<keyword evidence="5" id="KW-1185">Reference proteome</keyword>
<feature type="domain" description="BRCT" evidence="3">
    <location>
        <begin position="524"/>
        <end position="618"/>
    </location>
</feature>
<feature type="region of interest" description="Disordered" evidence="2">
    <location>
        <begin position="1074"/>
        <end position="1225"/>
    </location>
</feature>
<feature type="compositionally biased region" description="Acidic residues" evidence="2">
    <location>
        <begin position="937"/>
        <end position="950"/>
    </location>
</feature>
<dbReference type="SUPFAM" id="SSF52113">
    <property type="entry name" value="BRCT domain"/>
    <property type="match status" value="4"/>
</dbReference>
<dbReference type="InParanoid" id="A0A1Y2CYR6"/>
<dbReference type="AlphaFoldDB" id="A0A1Y2CYR6"/>
<feature type="domain" description="BRCT" evidence="3">
    <location>
        <begin position="623"/>
        <end position="710"/>
    </location>
</feature>
<feature type="region of interest" description="Disordered" evidence="2">
    <location>
        <begin position="727"/>
        <end position="756"/>
    </location>
</feature>
<evidence type="ECO:0000313" key="5">
    <source>
        <dbReference type="Proteomes" id="UP000193467"/>
    </source>
</evidence>
<feature type="compositionally biased region" description="Pro residues" evidence="2">
    <location>
        <begin position="1014"/>
        <end position="1026"/>
    </location>
</feature>
<dbReference type="Pfam" id="PF12738">
    <property type="entry name" value="PTCB-BRCT"/>
    <property type="match status" value="1"/>
</dbReference>
<evidence type="ECO:0000259" key="3">
    <source>
        <dbReference type="PROSITE" id="PS50172"/>
    </source>
</evidence>
<dbReference type="InterPro" id="IPR001357">
    <property type="entry name" value="BRCT_dom"/>
</dbReference>
<feature type="domain" description="BRCT" evidence="3">
    <location>
        <begin position="73"/>
        <end position="143"/>
    </location>
</feature>
<feature type="domain" description="BRCT" evidence="3">
    <location>
        <begin position="183"/>
        <end position="255"/>
    </location>
</feature>
<dbReference type="Gene3D" id="3.40.50.10190">
    <property type="entry name" value="BRCT domain"/>
    <property type="match status" value="5"/>
</dbReference>
<dbReference type="PANTHER" id="PTHR13561:SF20">
    <property type="entry name" value="DNA TOPOISOMERASE 2-BINDING PROTEIN 1"/>
    <property type="match status" value="1"/>
</dbReference>
<evidence type="ECO:0000256" key="1">
    <source>
        <dbReference type="ARBA" id="ARBA00022737"/>
    </source>
</evidence>
<feature type="compositionally biased region" description="Basic and acidic residues" evidence="2">
    <location>
        <begin position="1047"/>
        <end position="1056"/>
    </location>
</feature>
<dbReference type="Proteomes" id="UP000193467">
    <property type="component" value="Unassembled WGS sequence"/>
</dbReference>
<proteinExistence type="predicted"/>
<feature type="compositionally biased region" description="Pro residues" evidence="2">
    <location>
        <begin position="988"/>
        <end position="1003"/>
    </location>
</feature>
<dbReference type="GO" id="GO:0006270">
    <property type="term" value="P:DNA replication initiation"/>
    <property type="evidence" value="ECO:0007669"/>
    <property type="project" value="TreeGrafter"/>
</dbReference>
<feature type="compositionally biased region" description="Gly residues" evidence="2">
    <location>
        <begin position="448"/>
        <end position="459"/>
    </location>
</feature>
<feature type="region of interest" description="Disordered" evidence="2">
    <location>
        <begin position="367"/>
        <end position="401"/>
    </location>
</feature>
<dbReference type="GO" id="GO:0033314">
    <property type="term" value="P:mitotic DNA replication checkpoint signaling"/>
    <property type="evidence" value="ECO:0007669"/>
    <property type="project" value="TreeGrafter"/>
</dbReference>
<comment type="caution">
    <text evidence="4">The sequence shown here is derived from an EMBL/GenBank/DDBJ whole genome shotgun (WGS) entry which is preliminary data.</text>
</comment>
<feature type="compositionally biased region" description="Polar residues" evidence="2">
    <location>
        <begin position="38"/>
        <end position="49"/>
    </location>
</feature>
<name>A0A1Y2CYR6_9BASI</name>
<dbReference type="OrthoDB" id="251770at2759"/>
<feature type="region of interest" description="Disordered" evidence="2">
    <location>
        <begin position="432"/>
        <end position="460"/>
    </location>
</feature>
<dbReference type="CDD" id="cd00027">
    <property type="entry name" value="BRCT"/>
    <property type="match status" value="2"/>
</dbReference>
<feature type="compositionally biased region" description="Polar residues" evidence="2">
    <location>
        <begin position="879"/>
        <end position="898"/>
    </location>
</feature>
<keyword evidence="1" id="KW-0677">Repeat</keyword>
<feature type="domain" description="BRCT" evidence="3">
    <location>
        <begin position="763"/>
        <end position="856"/>
    </location>
</feature>
<feature type="compositionally biased region" description="Acidic residues" evidence="2">
    <location>
        <begin position="962"/>
        <end position="973"/>
    </location>
</feature>
<accession>A0A1Y2CYR6</accession>
<gene>
    <name evidence="4" type="ORF">BCR35DRAFT_335976</name>
</gene>
<feature type="region of interest" description="Disordered" evidence="2">
    <location>
        <begin position="274"/>
        <end position="300"/>
    </location>
</feature>
<dbReference type="EMBL" id="MCGR01000106">
    <property type="protein sequence ID" value="ORY52182.1"/>
    <property type="molecule type" value="Genomic_DNA"/>
</dbReference>
<dbReference type="GO" id="GO:0007095">
    <property type="term" value="P:mitotic G2 DNA damage checkpoint signaling"/>
    <property type="evidence" value="ECO:0007669"/>
    <property type="project" value="TreeGrafter"/>
</dbReference>
<evidence type="ECO:0000256" key="2">
    <source>
        <dbReference type="SAM" id="MobiDB-lite"/>
    </source>
</evidence>
<dbReference type="PANTHER" id="PTHR13561">
    <property type="entry name" value="DNA REPLICATION REGULATOR DPB11-RELATED"/>
    <property type="match status" value="1"/>
</dbReference>
<feature type="compositionally biased region" description="Basic and acidic residues" evidence="2">
    <location>
        <begin position="727"/>
        <end position="744"/>
    </location>
</feature>
<feature type="region of interest" description="Disordered" evidence="2">
    <location>
        <begin position="1"/>
        <end position="61"/>
    </location>
</feature>
<dbReference type="InterPro" id="IPR036420">
    <property type="entry name" value="BRCT_dom_sf"/>
</dbReference>
<feature type="region of interest" description="Disordered" evidence="2">
    <location>
        <begin position="865"/>
        <end position="1056"/>
    </location>
</feature>
<dbReference type="PROSITE" id="PS50172">
    <property type="entry name" value="BRCT"/>
    <property type="match status" value="5"/>
</dbReference>
<sequence>MAFGARGKKPGGKKGMRQNNGKRGATGHTLRPAPAPDASTSRRAVSSSPERPWLDDQDGEDEDQLDYLKALNREVKPLEGFTVTVSGCGKDKSSFMDLADQLGAKAQPALTNETTHLVADTHGSAKFDMAIKKRMKIMSPSWLPAVREAWTSAAKVDFAELEEEHLYKPLSGTNICFTGFNNGGVYSSTLTSTITHLVVASPSRGHRHPNPNLEKLSYALHNRGRALPSITIVWEGWLTEVLKLGGRLSEREPVAGRRGSGVWEWREGGVEPEELPEFEFEREEEGEESARARGKGKGKMRELGVQDTLVAGESGRKRASVVLGVEGEEEEELQVARKRARPSAHSRGAIGADVDDLLQNFGSQLASTTNNQTLPPLRALPSSASRAPLAARPRAQPVQHQEMAMEVDPHADMPFQLGKKGKSVIKALSTSRSGSFSLNDHPTDAKRGGGGGAKSLLGGGRKKTIVEERSNETTGDDSGFLEELDAFGDKAPSHLPPLHSTAVPGMAIPPPAPLPSSGSSGEEPDLPIFEGLTLALMGMREGNRESVVKAVESRGGRCLVDEEARGADGQIMGDWICVEYFGAPTEYLTSTDPRIVTGCWIEYCITGDEIVQPQDRLLERPIGYGVPFAGAEKLVVHTTTFGDVETVHLRRFITDIGGTVSDALHSRCTHLIHGGITSSSGEIEQGQQLEGVKVEKAQEWGIQIKGVEWLRRWAQEKGEEADRLRELEMNQDSTPRDITNEGGRRSRSKTAASAEEENLPLIKREGPLMSCTILFSSKVPRTDHPALIERLTSLGASHVKSFNANVTHLLHAGTKQNETFGDFKKARAARLPIVHPEWLEKCYISGDFLNEADFPHTLDPRKGGQLAGLVASPPRKDASASQSMSRGASRSGSQSMSRTESRHKQGTVPPRMDPRAFDALLGEGGGIEEREATVQEQGDDSEMMEVEELGGMDPLDQRQDETDFDAGAYEEEARDPSPSPSPNKAKSQPPPSRLPPPRSPPPQSQAMFTSSPGPSSPPPQARPRPPAHLTSDPADQSSDPIAPLPPRVEEPTRLLKEQTSLLLAQLDAAVPVGQAKGGMASRIARKKSDPTDNSFLTADERSLSTNSSRSAPSLLPDLVLANRHQPRRIPGYGPSQQTQGGAYGDEEEEESMYVTYDDPQEREEREKIQRLLAGGGGGGGGEDEQRDTQSSARKRRKREREIRQEHEEEEEGAETQVRRSARKAR</sequence>
<feature type="compositionally biased region" description="Low complexity" evidence="2">
    <location>
        <begin position="374"/>
        <end position="395"/>
    </location>
</feature>
<protein>
    <recommendedName>
        <fullName evidence="3">BRCT domain-containing protein</fullName>
    </recommendedName>
</protein>
<reference evidence="4 5" key="1">
    <citation type="submission" date="2016-07" db="EMBL/GenBank/DDBJ databases">
        <title>Pervasive Adenine N6-methylation of Active Genes in Fungi.</title>
        <authorList>
            <consortium name="DOE Joint Genome Institute"/>
            <person name="Mondo S.J."/>
            <person name="Dannebaum R.O."/>
            <person name="Kuo R.C."/>
            <person name="Labutti K."/>
            <person name="Haridas S."/>
            <person name="Kuo A."/>
            <person name="Salamov A."/>
            <person name="Ahrendt S.R."/>
            <person name="Lipzen A."/>
            <person name="Sullivan W."/>
            <person name="Andreopoulos W.B."/>
            <person name="Clum A."/>
            <person name="Lindquist E."/>
            <person name="Daum C."/>
            <person name="Ramamoorthy G.K."/>
            <person name="Gryganskyi A."/>
            <person name="Culley D."/>
            <person name="Magnuson J.K."/>
            <person name="James T.Y."/>
            <person name="O'Malley M.A."/>
            <person name="Stajich J.E."/>
            <person name="Spatafora J.W."/>
            <person name="Visel A."/>
            <person name="Grigoriev I.V."/>
        </authorList>
    </citation>
    <scope>NUCLEOTIDE SEQUENCE [LARGE SCALE GENOMIC DNA]</scope>
    <source>
        <strain evidence="4 5">62-1032</strain>
    </source>
</reference>
<dbReference type="SMART" id="SM00292">
    <property type="entry name" value="BRCT"/>
    <property type="match status" value="3"/>
</dbReference>
<organism evidence="4 5">
    <name type="scientific">Leucosporidium creatinivorum</name>
    <dbReference type="NCBI Taxonomy" id="106004"/>
    <lineage>
        <taxon>Eukaryota</taxon>
        <taxon>Fungi</taxon>
        <taxon>Dikarya</taxon>
        <taxon>Basidiomycota</taxon>
        <taxon>Pucciniomycotina</taxon>
        <taxon>Microbotryomycetes</taxon>
        <taxon>Leucosporidiales</taxon>
        <taxon>Leucosporidium</taxon>
    </lineage>
</organism>
<feature type="compositionally biased region" description="Acidic residues" evidence="2">
    <location>
        <begin position="274"/>
        <end position="287"/>
    </location>
</feature>